<evidence type="ECO:0000256" key="1">
    <source>
        <dbReference type="ARBA" id="ARBA00007347"/>
    </source>
</evidence>
<protein>
    <recommendedName>
        <fullName evidence="3">COX assembly mitochondrial protein</fullName>
    </recommendedName>
</protein>
<proteinExistence type="inferred from homology"/>
<dbReference type="PANTHER" id="PTHR22977:SF5">
    <property type="entry name" value="COX ASSEMBLY MITOCHONDRIAL PROTEIN HOMOLOG"/>
    <property type="match status" value="1"/>
</dbReference>
<keyword evidence="3" id="KW-0999">Mitochondrion inner membrane</keyword>
<comment type="similarity">
    <text evidence="1 3">Belongs to the CMC family.</text>
</comment>
<evidence type="ECO:0000256" key="2">
    <source>
        <dbReference type="ARBA" id="ARBA00023157"/>
    </source>
</evidence>
<gene>
    <name evidence="4" type="ORF">FMOSSE_LOCUS1832</name>
</gene>
<keyword evidence="3" id="KW-0143">Chaperone</keyword>
<reference evidence="4" key="1">
    <citation type="submission" date="2021-06" db="EMBL/GenBank/DDBJ databases">
        <authorList>
            <person name="Kallberg Y."/>
            <person name="Tangrot J."/>
            <person name="Rosling A."/>
        </authorList>
    </citation>
    <scope>NUCLEOTIDE SEQUENCE</scope>
    <source>
        <strain evidence="4">87-6 pot B 2015</strain>
    </source>
</reference>
<keyword evidence="2" id="KW-1015">Disulfide bond</keyword>
<dbReference type="Proteomes" id="UP000789375">
    <property type="component" value="Unassembled WGS sequence"/>
</dbReference>
<dbReference type="EMBL" id="CAJVPP010000216">
    <property type="protein sequence ID" value="CAG8456823.1"/>
    <property type="molecule type" value="Genomic_DNA"/>
</dbReference>
<evidence type="ECO:0000313" key="5">
    <source>
        <dbReference type="Proteomes" id="UP000789375"/>
    </source>
</evidence>
<evidence type="ECO:0000256" key="3">
    <source>
        <dbReference type="RuleBase" id="RU364104"/>
    </source>
</evidence>
<keyword evidence="3" id="KW-0472">Membrane</keyword>
<organism evidence="4 5">
    <name type="scientific">Funneliformis mosseae</name>
    <name type="common">Endomycorrhizal fungus</name>
    <name type="synonym">Glomus mosseae</name>
    <dbReference type="NCBI Taxonomy" id="27381"/>
    <lineage>
        <taxon>Eukaryota</taxon>
        <taxon>Fungi</taxon>
        <taxon>Fungi incertae sedis</taxon>
        <taxon>Mucoromycota</taxon>
        <taxon>Glomeromycotina</taxon>
        <taxon>Glomeromycetes</taxon>
        <taxon>Glomerales</taxon>
        <taxon>Glomeraceae</taxon>
        <taxon>Funneliformis</taxon>
    </lineage>
</organism>
<comment type="caution">
    <text evidence="4">The sequence shown here is derived from an EMBL/GenBank/DDBJ whole genome shotgun (WGS) entry which is preliminary data.</text>
</comment>
<dbReference type="GO" id="GO:0005743">
    <property type="term" value="C:mitochondrial inner membrane"/>
    <property type="evidence" value="ECO:0007669"/>
    <property type="project" value="UniProtKB-SubCell"/>
</dbReference>
<dbReference type="PANTHER" id="PTHR22977">
    <property type="entry name" value="COX ASSEMBLY MITOCHONDRIAL PROTEIN"/>
    <property type="match status" value="1"/>
</dbReference>
<keyword evidence="3" id="KW-0496">Mitochondrion</keyword>
<dbReference type="Pfam" id="PF08583">
    <property type="entry name" value="Cmc1"/>
    <property type="match status" value="1"/>
</dbReference>
<accession>A0A9N8VJD0</accession>
<dbReference type="InterPro" id="IPR013892">
    <property type="entry name" value="Cyt_c_biogenesis_Cmc1-like"/>
</dbReference>
<keyword evidence="5" id="KW-1185">Reference proteome</keyword>
<comment type="function">
    <text evidence="3">Required for mitochondrial cytochrome c oxidase (COX) assembly and respiration.</text>
</comment>
<evidence type="ECO:0000313" key="4">
    <source>
        <dbReference type="EMBL" id="CAG8456823.1"/>
    </source>
</evidence>
<name>A0A9N8VJD0_FUNMO</name>
<dbReference type="AlphaFoldDB" id="A0A9N8VJD0"/>
<sequence>MNILTRAEEEELLKKFKMNARTNCASLIQEFVDCTTGRVVSVAWACRSQLKAMNNCLNKFTTQEELDKLRLEYIKQKRQKA</sequence>
<comment type="subcellular location">
    <subcellularLocation>
        <location evidence="3">Mitochondrion inner membrane</location>
    </subcellularLocation>
</comment>